<evidence type="ECO:0000259" key="3">
    <source>
        <dbReference type="PROSITE" id="PS50893"/>
    </source>
</evidence>
<dbReference type="PROSITE" id="PS00211">
    <property type="entry name" value="ABC_TRANSPORTER_1"/>
    <property type="match status" value="1"/>
</dbReference>
<dbReference type="PROSITE" id="PS50893">
    <property type="entry name" value="ABC_TRANSPORTER_2"/>
    <property type="match status" value="1"/>
</dbReference>
<dbReference type="Pfam" id="PF00005">
    <property type="entry name" value="ABC_tran"/>
    <property type="match status" value="1"/>
</dbReference>
<dbReference type="GO" id="GO:0005524">
    <property type="term" value="F:ATP binding"/>
    <property type="evidence" value="ECO:0007669"/>
    <property type="project" value="UniProtKB-KW"/>
</dbReference>
<keyword evidence="5" id="KW-1185">Reference proteome</keyword>
<gene>
    <name evidence="4" type="ORF">H9641_09195</name>
</gene>
<name>A0ABR8TYL8_9CELL</name>
<evidence type="ECO:0000256" key="2">
    <source>
        <dbReference type="ARBA" id="ARBA00022840"/>
    </source>
</evidence>
<evidence type="ECO:0000313" key="4">
    <source>
        <dbReference type="EMBL" id="MBD7980888.1"/>
    </source>
</evidence>
<dbReference type="SUPFAM" id="SSF52540">
    <property type="entry name" value="P-loop containing nucleoside triphosphate hydrolases"/>
    <property type="match status" value="1"/>
</dbReference>
<dbReference type="InterPro" id="IPR017871">
    <property type="entry name" value="ABC_transporter-like_CS"/>
</dbReference>
<evidence type="ECO:0000256" key="1">
    <source>
        <dbReference type="ARBA" id="ARBA00022741"/>
    </source>
</evidence>
<comment type="caution">
    <text evidence="4">The sequence shown here is derived from an EMBL/GenBank/DDBJ whole genome shotgun (WGS) entry which is preliminary data.</text>
</comment>
<dbReference type="Gene3D" id="3.40.50.300">
    <property type="entry name" value="P-loop containing nucleotide triphosphate hydrolases"/>
    <property type="match status" value="1"/>
</dbReference>
<dbReference type="EMBL" id="JACSQF010000008">
    <property type="protein sequence ID" value="MBD7980888.1"/>
    <property type="molecule type" value="Genomic_DNA"/>
</dbReference>
<sequence length="228" mass="25077">MIRLEGMTKVLRDRNGAQRVLFDGLDLAFRDDVRSVAVLGRSGSGKSTLLRILAGLDLRYDGTYVADGRQVSRQPSAAARFRREKVGIVTQHYDLLEDRNVLRNVLLGVEVRGVPGRRVDRKASVARARECLELVGLGGFERSRVNTLSGGEAQRVAIARAIAKDPEIILADEPTGALDEGTEEDILQLFARLQRDGRHMVVATHSETVAQHCDVRLLLTGGRLVSVE</sequence>
<dbReference type="InterPro" id="IPR003593">
    <property type="entry name" value="AAA+_ATPase"/>
</dbReference>
<feature type="domain" description="ABC transporter" evidence="3">
    <location>
        <begin position="2"/>
        <end position="227"/>
    </location>
</feature>
<proteinExistence type="predicted"/>
<dbReference type="PANTHER" id="PTHR24220">
    <property type="entry name" value="IMPORT ATP-BINDING PROTEIN"/>
    <property type="match status" value="1"/>
</dbReference>
<dbReference type="InterPro" id="IPR003439">
    <property type="entry name" value="ABC_transporter-like_ATP-bd"/>
</dbReference>
<dbReference type="RefSeq" id="WP_191803056.1">
    <property type="nucleotide sequence ID" value="NZ_JACSQF010000008.1"/>
</dbReference>
<keyword evidence="2 4" id="KW-0067">ATP-binding</keyword>
<dbReference type="SMART" id="SM00382">
    <property type="entry name" value="AAA"/>
    <property type="match status" value="1"/>
</dbReference>
<dbReference type="InterPro" id="IPR015854">
    <property type="entry name" value="ABC_transpr_LolD-like"/>
</dbReference>
<dbReference type="InterPro" id="IPR027417">
    <property type="entry name" value="P-loop_NTPase"/>
</dbReference>
<dbReference type="PANTHER" id="PTHR24220:SF86">
    <property type="entry name" value="ABC TRANSPORTER ABCH.1"/>
    <property type="match status" value="1"/>
</dbReference>
<organism evidence="4 5">
    <name type="scientific">Oerskovia merdavium</name>
    <dbReference type="NCBI Taxonomy" id="2762227"/>
    <lineage>
        <taxon>Bacteria</taxon>
        <taxon>Bacillati</taxon>
        <taxon>Actinomycetota</taxon>
        <taxon>Actinomycetes</taxon>
        <taxon>Micrococcales</taxon>
        <taxon>Cellulomonadaceae</taxon>
        <taxon>Oerskovia</taxon>
    </lineage>
</organism>
<dbReference type="Proteomes" id="UP000655570">
    <property type="component" value="Unassembled WGS sequence"/>
</dbReference>
<evidence type="ECO:0000313" key="5">
    <source>
        <dbReference type="Proteomes" id="UP000655570"/>
    </source>
</evidence>
<protein>
    <submittedName>
        <fullName evidence="4">ATP-binding cassette domain-containing protein</fullName>
    </submittedName>
</protein>
<reference evidence="4 5" key="1">
    <citation type="submission" date="2020-08" db="EMBL/GenBank/DDBJ databases">
        <title>A Genomic Blueprint of the Chicken Gut Microbiome.</title>
        <authorList>
            <person name="Gilroy R."/>
            <person name="Ravi A."/>
            <person name="Getino M."/>
            <person name="Pursley I."/>
            <person name="Horton D.L."/>
            <person name="Alikhan N.-F."/>
            <person name="Baker D."/>
            <person name="Gharbi K."/>
            <person name="Hall N."/>
            <person name="Watson M."/>
            <person name="Adriaenssens E.M."/>
            <person name="Foster-Nyarko E."/>
            <person name="Jarju S."/>
            <person name="Secka A."/>
            <person name="Antonio M."/>
            <person name="Oren A."/>
            <person name="Chaudhuri R."/>
            <person name="La Ragione R.M."/>
            <person name="Hildebrand F."/>
            <person name="Pallen M.J."/>
        </authorList>
    </citation>
    <scope>NUCLEOTIDE SEQUENCE [LARGE SCALE GENOMIC DNA]</scope>
    <source>
        <strain evidence="4 5">Sa2CUA9</strain>
    </source>
</reference>
<accession>A0ABR8TYL8</accession>
<keyword evidence="1" id="KW-0547">Nucleotide-binding</keyword>